<dbReference type="PANTHER" id="PTHR37533:SF2">
    <property type="entry name" value="FLAGELLAR HOOK-LENGTH CONTROL PROTEIN"/>
    <property type="match status" value="1"/>
</dbReference>
<name>A0AAJ0XF27_HALSE</name>
<reference evidence="6" key="2">
    <citation type="journal article" date="2020" name="Microorganisms">
        <title>Osmotic Adaptation and Compatible Solute Biosynthesis of Phototrophic Bacteria as Revealed from Genome Analyses.</title>
        <authorList>
            <person name="Imhoff J.F."/>
            <person name="Rahn T."/>
            <person name="Kunzel S."/>
            <person name="Keller A."/>
            <person name="Neulinger S.C."/>
        </authorList>
    </citation>
    <scope>NUCLEOTIDE SEQUENCE</scope>
    <source>
        <strain evidence="6">DSM 4395</strain>
    </source>
</reference>
<gene>
    <name evidence="6" type="ORF">CCR82_04390</name>
</gene>
<organism evidence="6 7">
    <name type="scientific">Halochromatium salexigens</name>
    <name type="common">Chromatium salexigens</name>
    <dbReference type="NCBI Taxonomy" id="49447"/>
    <lineage>
        <taxon>Bacteria</taxon>
        <taxon>Pseudomonadati</taxon>
        <taxon>Pseudomonadota</taxon>
        <taxon>Gammaproteobacteria</taxon>
        <taxon>Chromatiales</taxon>
        <taxon>Chromatiaceae</taxon>
        <taxon>Halochromatium</taxon>
    </lineage>
</organism>
<dbReference type="PANTHER" id="PTHR37533">
    <property type="entry name" value="FLAGELLAR HOOK-LENGTH CONTROL PROTEIN"/>
    <property type="match status" value="1"/>
</dbReference>
<dbReference type="CDD" id="cd17470">
    <property type="entry name" value="T3SS_Flik_C"/>
    <property type="match status" value="1"/>
</dbReference>
<feature type="region of interest" description="Disordered" evidence="4">
    <location>
        <begin position="665"/>
        <end position="721"/>
    </location>
</feature>
<dbReference type="GO" id="GO:0009424">
    <property type="term" value="C:bacterial-type flagellum hook"/>
    <property type="evidence" value="ECO:0007669"/>
    <property type="project" value="InterPro"/>
</dbReference>
<evidence type="ECO:0000256" key="2">
    <source>
        <dbReference type="ARBA" id="ARBA00009149"/>
    </source>
</evidence>
<feature type="region of interest" description="Disordered" evidence="4">
    <location>
        <begin position="1"/>
        <end position="100"/>
    </location>
</feature>
<dbReference type="PRINTS" id="PR01007">
    <property type="entry name" value="FLGHOOKFLIK"/>
</dbReference>
<sequence>MDIQLLLASTSNSTSAGRPADARGQSQPQPSSFAQYLAHAGQNGQNPNIAAQPERWTASAVTPKGHGTSGPGLRTNDHITPSLRGESTAAGNPGPHHPLPIDLSQLLSSSELTALFAEQSSFVDQTESRSVDSLAVSLAGMTEELSQNDYQALIAELTATLSAEDRDAALAQLSEQLPAEQRQVLLEQLTQALPENERAALLAQMSEQLPAEQRQALFEQLTQRLSENERAAVLAPISEQLPAEQRQALFEQLTQRLSENERAAVLAPISEQLPAEQRQALFEQLTQRLSENERAAVLAQLSEQLPAEQRQVLLEQLTQRLSENERAAVLAQLSEQLPAEQRQALFEQLTQRLSENERAAVLAPISEQLPAEQRQALFEQLTQRLSENERAAVLAPISEQLPAEQRQALFEQLTQRLSENERAVLLAQPQVNERMTPQAPEPLLATSAAALAAQPEVERLARETRPEPLNPRDLNLRDRLRTDGRPGSLSENSAQRGALPTETLRVATDTTATASANREPVPINLRELLQSNSAGRDANEARLGTARADGLNVNPSPLGSNSSAANAATNNATPAAPGMSAPLNSPAWPQQLGQQLILLSQRGGEQRVELRLNPPELGPLTVALKVSDQGTQIQFLSANALVRGAVEQALPQLREALAEQGLSLGETSVGEQRQESEQGFADTDGRRSAAGEDLVSLDERPLTEQPATTEIRLDGRVDLYA</sequence>
<dbReference type="EMBL" id="NHSF01000023">
    <property type="protein sequence ID" value="MBK5929791.1"/>
    <property type="molecule type" value="Genomic_DNA"/>
</dbReference>
<feature type="domain" description="Flagellar hook-length control protein-like C-terminal" evidence="5">
    <location>
        <begin position="600"/>
        <end position="676"/>
    </location>
</feature>
<comment type="caution">
    <text evidence="6">The sequence shown here is derived from an EMBL/GenBank/DDBJ whole genome shotgun (WGS) entry which is preliminary data.</text>
</comment>
<dbReference type="InterPro" id="IPR001635">
    <property type="entry name" value="Flag_hook_Flik"/>
</dbReference>
<dbReference type="Pfam" id="PF02120">
    <property type="entry name" value="Flg_hook"/>
    <property type="match status" value="1"/>
</dbReference>
<dbReference type="InterPro" id="IPR052563">
    <property type="entry name" value="FliK"/>
</dbReference>
<evidence type="ECO:0000256" key="3">
    <source>
        <dbReference type="ARBA" id="ARBA00022795"/>
    </source>
</evidence>
<keyword evidence="7" id="KW-1185">Reference proteome</keyword>
<feature type="compositionally biased region" description="Low complexity" evidence="4">
    <location>
        <begin position="1"/>
        <end position="16"/>
    </location>
</feature>
<dbReference type="Gene3D" id="3.30.750.140">
    <property type="match status" value="1"/>
</dbReference>
<feature type="compositionally biased region" description="Low complexity" evidence="4">
    <location>
        <begin position="554"/>
        <end position="578"/>
    </location>
</feature>
<evidence type="ECO:0000313" key="7">
    <source>
        <dbReference type="Proteomes" id="UP001296967"/>
    </source>
</evidence>
<dbReference type="GO" id="GO:0044780">
    <property type="term" value="P:bacterial-type flagellum assembly"/>
    <property type="evidence" value="ECO:0007669"/>
    <property type="project" value="InterPro"/>
</dbReference>
<keyword evidence="3" id="KW-1005">Bacterial flagellum biogenesis</keyword>
<accession>A0AAJ0XF27</accession>
<evidence type="ECO:0000259" key="5">
    <source>
        <dbReference type="Pfam" id="PF02120"/>
    </source>
</evidence>
<reference evidence="6" key="1">
    <citation type="submission" date="2017-05" db="EMBL/GenBank/DDBJ databases">
        <authorList>
            <person name="Imhoff J.F."/>
            <person name="Rahn T."/>
            <person name="Kuenzel S."/>
            <person name="Neulinger S.C."/>
        </authorList>
    </citation>
    <scope>NUCLEOTIDE SEQUENCE</scope>
    <source>
        <strain evidence="6">DSM 4395</strain>
    </source>
</reference>
<proteinExistence type="inferred from homology"/>
<feature type="region of interest" description="Disordered" evidence="4">
    <location>
        <begin position="459"/>
        <end position="516"/>
    </location>
</feature>
<dbReference type="InterPro" id="IPR021136">
    <property type="entry name" value="Flagellar_hook_control-like_C"/>
</dbReference>
<feature type="region of interest" description="Disordered" evidence="4">
    <location>
        <begin position="547"/>
        <end position="581"/>
    </location>
</feature>
<dbReference type="InterPro" id="IPR038610">
    <property type="entry name" value="FliK-like_C_sf"/>
</dbReference>
<feature type="compositionally biased region" description="Basic and acidic residues" evidence="4">
    <location>
        <begin position="474"/>
        <end position="484"/>
    </location>
</feature>
<evidence type="ECO:0000256" key="4">
    <source>
        <dbReference type="SAM" id="MobiDB-lite"/>
    </source>
</evidence>
<dbReference type="Proteomes" id="UP001296967">
    <property type="component" value="Unassembled WGS sequence"/>
</dbReference>
<evidence type="ECO:0000256" key="1">
    <source>
        <dbReference type="ARBA" id="ARBA00003944"/>
    </source>
</evidence>
<feature type="compositionally biased region" description="Basic and acidic residues" evidence="4">
    <location>
        <begin position="711"/>
        <end position="721"/>
    </location>
</feature>
<comment type="similarity">
    <text evidence="2">Belongs to the FliK family.</text>
</comment>
<dbReference type="AlphaFoldDB" id="A0AAJ0XF27"/>
<evidence type="ECO:0000313" key="6">
    <source>
        <dbReference type="EMBL" id="MBK5929791.1"/>
    </source>
</evidence>
<comment type="function">
    <text evidence="1">Controls the length of the flagellar hook.</text>
</comment>
<protein>
    <recommendedName>
        <fullName evidence="5">Flagellar hook-length control protein-like C-terminal domain-containing protein</fullName>
    </recommendedName>
</protein>
<feature type="compositionally biased region" description="Polar residues" evidence="4">
    <location>
        <begin position="24"/>
        <end position="34"/>
    </location>
</feature>